<accession>A0A2K8Z1W4</accession>
<dbReference type="AlphaFoldDB" id="A0A2K8Z1W4"/>
<sequence>MENQSYILHKDLSYLPGGHERQHLDLYLPRHGNQFPLIIWFHGGGFMRGTKDPSPRNQIPLDYLEKGFAVAAVGYRLSHEALFPGAVHDAKAAVGWLRQHAEEYQLDANRFVAWGHSAGGYLSTMVGLTGWSGQLLGVDYTPFQSRVSGVISESSPINFLSMDDQKLDDGLTHNVADSSESLFMGNPIQAIPELVTTSNPVQYLNSAYVPRFLVFHGDQDKHVPYQQSMELVEALTNAGASVDWHLLPDVGHFDINREQYEPLIDAFLVNHRS</sequence>
<dbReference type="InterPro" id="IPR050300">
    <property type="entry name" value="GDXG_lipolytic_enzyme"/>
</dbReference>
<dbReference type="EMBL" id="CP025096">
    <property type="protein sequence ID" value="AUD03880.1"/>
    <property type="molecule type" value="Genomic_DNA"/>
</dbReference>
<protein>
    <submittedName>
        <fullName evidence="3">Esterase</fullName>
    </submittedName>
</protein>
<dbReference type="SUPFAM" id="SSF53474">
    <property type="entry name" value="alpha/beta-Hydrolases"/>
    <property type="match status" value="1"/>
</dbReference>
<dbReference type="RefSeq" id="WP_100989947.1">
    <property type="nucleotide sequence ID" value="NZ_CP025096.1"/>
</dbReference>
<dbReference type="InterPro" id="IPR049492">
    <property type="entry name" value="BD-FAE-like_dom"/>
</dbReference>
<keyword evidence="4" id="KW-1185">Reference proteome</keyword>
<dbReference type="GO" id="GO:0016787">
    <property type="term" value="F:hydrolase activity"/>
    <property type="evidence" value="ECO:0007669"/>
    <property type="project" value="UniProtKB-KW"/>
</dbReference>
<keyword evidence="1" id="KW-0378">Hydrolase</keyword>
<evidence type="ECO:0000313" key="4">
    <source>
        <dbReference type="Proteomes" id="UP000232883"/>
    </source>
</evidence>
<evidence type="ECO:0000256" key="1">
    <source>
        <dbReference type="ARBA" id="ARBA00022801"/>
    </source>
</evidence>
<name>A0A2K8Z1W4_9BACT</name>
<evidence type="ECO:0000259" key="2">
    <source>
        <dbReference type="Pfam" id="PF20434"/>
    </source>
</evidence>
<dbReference type="InterPro" id="IPR029058">
    <property type="entry name" value="AB_hydrolase_fold"/>
</dbReference>
<reference evidence="3 4" key="1">
    <citation type="submission" date="2017-11" db="EMBL/GenBank/DDBJ databases">
        <title>Taxonomic description and genome sequences of Spirosoma HA7 sp. nov., isolated from pollen microhabitat of Corylus avellana.</title>
        <authorList>
            <person name="Ambika Manirajan B."/>
            <person name="Suarez C."/>
            <person name="Ratering S."/>
            <person name="Geissler-Plaum R."/>
            <person name="Cardinale M."/>
            <person name="Sylvia S."/>
        </authorList>
    </citation>
    <scope>NUCLEOTIDE SEQUENCE [LARGE SCALE GENOMIC DNA]</scope>
    <source>
        <strain evidence="3 4">HA7</strain>
    </source>
</reference>
<dbReference type="KEGG" id="spir:CWM47_19860"/>
<feature type="domain" description="BD-FAE-like" evidence="2">
    <location>
        <begin position="24"/>
        <end position="235"/>
    </location>
</feature>
<dbReference type="Proteomes" id="UP000232883">
    <property type="component" value="Chromosome"/>
</dbReference>
<dbReference type="OrthoDB" id="9777975at2"/>
<evidence type="ECO:0000313" key="3">
    <source>
        <dbReference type="EMBL" id="AUD03880.1"/>
    </source>
</evidence>
<dbReference type="PANTHER" id="PTHR48081:SF13">
    <property type="entry name" value="ALPHA_BETA HYDROLASE"/>
    <property type="match status" value="1"/>
</dbReference>
<gene>
    <name evidence="3" type="ORF">CWM47_19860</name>
</gene>
<dbReference type="Pfam" id="PF20434">
    <property type="entry name" value="BD-FAE"/>
    <property type="match status" value="1"/>
</dbReference>
<organism evidence="3 4">
    <name type="scientific">Spirosoma pollinicola</name>
    <dbReference type="NCBI Taxonomy" id="2057025"/>
    <lineage>
        <taxon>Bacteria</taxon>
        <taxon>Pseudomonadati</taxon>
        <taxon>Bacteroidota</taxon>
        <taxon>Cytophagia</taxon>
        <taxon>Cytophagales</taxon>
        <taxon>Cytophagaceae</taxon>
        <taxon>Spirosoma</taxon>
    </lineage>
</organism>
<dbReference type="PANTHER" id="PTHR48081">
    <property type="entry name" value="AB HYDROLASE SUPERFAMILY PROTEIN C4A8.06C"/>
    <property type="match status" value="1"/>
</dbReference>
<dbReference type="Gene3D" id="3.40.50.1820">
    <property type="entry name" value="alpha/beta hydrolase"/>
    <property type="match status" value="1"/>
</dbReference>
<proteinExistence type="predicted"/>